<organism evidence="2 3">
    <name type="scientific">Gemmobacter megaterium</name>
    <dbReference type="NCBI Taxonomy" id="1086013"/>
    <lineage>
        <taxon>Bacteria</taxon>
        <taxon>Pseudomonadati</taxon>
        <taxon>Pseudomonadota</taxon>
        <taxon>Alphaproteobacteria</taxon>
        <taxon>Rhodobacterales</taxon>
        <taxon>Paracoccaceae</taxon>
        <taxon>Gemmobacter</taxon>
    </lineage>
</organism>
<dbReference type="CDD" id="cd04301">
    <property type="entry name" value="NAT_SF"/>
    <property type="match status" value="1"/>
</dbReference>
<dbReference type="InterPro" id="IPR053144">
    <property type="entry name" value="Acetyltransferase_Butenolide"/>
</dbReference>
<dbReference type="Pfam" id="PF13508">
    <property type="entry name" value="Acetyltransf_7"/>
    <property type="match status" value="1"/>
</dbReference>
<dbReference type="OrthoDB" id="9797456at2"/>
<proteinExistence type="predicted"/>
<dbReference type="PANTHER" id="PTHR43233">
    <property type="entry name" value="FAMILY N-ACETYLTRANSFERASE, PUTATIVE (AFU_ORTHOLOGUE AFUA_6G03350)-RELATED"/>
    <property type="match status" value="1"/>
</dbReference>
<dbReference type="Gene3D" id="3.40.630.30">
    <property type="match status" value="1"/>
</dbReference>
<keyword evidence="3" id="KW-1185">Reference proteome</keyword>
<dbReference type="PANTHER" id="PTHR43233:SF1">
    <property type="entry name" value="FAMILY N-ACETYLTRANSFERASE, PUTATIVE (AFU_ORTHOLOGUE AFUA_6G03350)-RELATED"/>
    <property type="match status" value="1"/>
</dbReference>
<dbReference type="PROSITE" id="PS51186">
    <property type="entry name" value="GNAT"/>
    <property type="match status" value="1"/>
</dbReference>
<dbReference type="EMBL" id="FTOT01000003">
    <property type="protein sequence ID" value="SIS97214.1"/>
    <property type="molecule type" value="Genomic_DNA"/>
</dbReference>
<accession>A0A1N7NFS9</accession>
<feature type="domain" description="N-acetyltransferase" evidence="1">
    <location>
        <begin position="19"/>
        <end position="152"/>
    </location>
</feature>
<dbReference type="RefSeq" id="WP_076530969.1">
    <property type="nucleotide sequence ID" value="NZ_BMEH01000003.1"/>
</dbReference>
<name>A0A1N7NFS9_9RHOB</name>
<dbReference type="STRING" id="1086013.SAMN05421774_103368"/>
<evidence type="ECO:0000259" key="1">
    <source>
        <dbReference type="PROSITE" id="PS51186"/>
    </source>
</evidence>
<keyword evidence="2" id="KW-0808">Transferase</keyword>
<dbReference type="InterPro" id="IPR016181">
    <property type="entry name" value="Acyl_CoA_acyltransferase"/>
</dbReference>
<sequence>MSFDPRTIAPQVWHRDGYTLTTDRTQLDIDRVLGFLTQDSYWASTMTRARLERALDASLPMVIHDPSGAFAGFGRLVTDYATFAYLRDVFILRDHRGKGLASWLAVVIRTHPELTQVTNWLLFTRDAQGIYERAGFRPVPYPDGYMKVPPTA</sequence>
<dbReference type="SUPFAM" id="SSF55729">
    <property type="entry name" value="Acyl-CoA N-acyltransferases (Nat)"/>
    <property type="match status" value="1"/>
</dbReference>
<dbReference type="AlphaFoldDB" id="A0A1N7NFS9"/>
<evidence type="ECO:0000313" key="3">
    <source>
        <dbReference type="Proteomes" id="UP000186141"/>
    </source>
</evidence>
<dbReference type="Proteomes" id="UP000186141">
    <property type="component" value="Unassembled WGS sequence"/>
</dbReference>
<dbReference type="GO" id="GO:0016747">
    <property type="term" value="F:acyltransferase activity, transferring groups other than amino-acyl groups"/>
    <property type="evidence" value="ECO:0007669"/>
    <property type="project" value="InterPro"/>
</dbReference>
<dbReference type="InterPro" id="IPR000182">
    <property type="entry name" value="GNAT_dom"/>
</dbReference>
<protein>
    <submittedName>
        <fullName evidence="2">Acetyltransferase (GNAT) domain-containing protein</fullName>
    </submittedName>
</protein>
<reference evidence="2 3" key="1">
    <citation type="submission" date="2017-01" db="EMBL/GenBank/DDBJ databases">
        <authorList>
            <person name="Mah S.A."/>
            <person name="Swanson W.J."/>
            <person name="Moy G.W."/>
            <person name="Vacquier V.D."/>
        </authorList>
    </citation>
    <scope>NUCLEOTIDE SEQUENCE [LARGE SCALE GENOMIC DNA]</scope>
    <source>
        <strain evidence="2 3">DSM 26375</strain>
    </source>
</reference>
<evidence type="ECO:0000313" key="2">
    <source>
        <dbReference type="EMBL" id="SIS97214.1"/>
    </source>
</evidence>
<gene>
    <name evidence="2" type="ORF">SAMN05421774_103368</name>
</gene>